<reference evidence="1" key="2">
    <citation type="journal article" date="2015" name="Fish Shellfish Immunol.">
        <title>Early steps in the European eel (Anguilla anguilla)-Vibrio vulnificus interaction in the gills: Role of the RtxA13 toxin.</title>
        <authorList>
            <person name="Callol A."/>
            <person name="Pajuelo D."/>
            <person name="Ebbesson L."/>
            <person name="Teles M."/>
            <person name="MacKenzie S."/>
            <person name="Amaro C."/>
        </authorList>
    </citation>
    <scope>NUCLEOTIDE SEQUENCE</scope>
</reference>
<reference evidence="1" key="1">
    <citation type="submission" date="2014-11" db="EMBL/GenBank/DDBJ databases">
        <authorList>
            <person name="Amaro Gonzalez C."/>
        </authorList>
    </citation>
    <scope>NUCLEOTIDE SEQUENCE</scope>
</reference>
<proteinExistence type="predicted"/>
<sequence>MFLRSRPHAFQISCGPNSVISEMLLISPETIGLHSAPQTTSIVNTLNIKKHVWRTYCTNPLGSICQVITLTVVILKFAMEN</sequence>
<organism evidence="1">
    <name type="scientific">Anguilla anguilla</name>
    <name type="common">European freshwater eel</name>
    <name type="synonym">Muraena anguilla</name>
    <dbReference type="NCBI Taxonomy" id="7936"/>
    <lineage>
        <taxon>Eukaryota</taxon>
        <taxon>Metazoa</taxon>
        <taxon>Chordata</taxon>
        <taxon>Craniata</taxon>
        <taxon>Vertebrata</taxon>
        <taxon>Euteleostomi</taxon>
        <taxon>Actinopterygii</taxon>
        <taxon>Neopterygii</taxon>
        <taxon>Teleostei</taxon>
        <taxon>Anguilliformes</taxon>
        <taxon>Anguillidae</taxon>
        <taxon>Anguilla</taxon>
    </lineage>
</organism>
<name>A0A0E9SVM3_ANGAN</name>
<accession>A0A0E9SVM3</accession>
<dbReference type="AlphaFoldDB" id="A0A0E9SVM3"/>
<evidence type="ECO:0000313" key="1">
    <source>
        <dbReference type="EMBL" id="JAH44608.1"/>
    </source>
</evidence>
<dbReference type="EMBL" id="GBXM01063969">
    <property type="protein sequence ID" value="JAH44608.1"/>
    <property type="molecule type" value="Transcribed_RNA"/>
</dbReference>
<protein>
    <submittedName>
        <fullName evidence="1">Uncharacterized protein</fullName>
    </submittedName>
</protein>